<comment type="caution">
    <text evidence="1">The sequence shown here is derived from an EMBL/GenBank/DDBJ whole genome shotgun (WGS) entry which is preliminary data.</text>
</comment>
<keyword evidence="2" id="KW-1185">Reference proteome</keyword>
<dbReference type="EMBL" id="JAGTJR010000001">
    <property type="protein sequence ID" value="KAH7064940.1"/>
    <property type="molecule type" value="Genomic_DNA"/>
</dbReference>
<evidence type="ECO:0000313" key="1">
    <source>
        <dbReference type="EMBL" id="KAH7064940.1"/>
    </source>
</evidence>
<proteinExistence type="predicted"/>
<protein>
    <submittedName>
        <fullName evidence="1">Uncharacterized protein</fullName>
    </submittedName>
</protein>
<feature type="non-terminal residue" evidence="1">
    <location>
        <position position="1"/>
    </location>
</feature>
<gene>
    <name evidence="1" type="ORF">B0J12DRAFT_19270</name>
</gene>
<dbReference type="Proteomes" id="UP000774617">
    <property type="component" value="Unassembled WGS sequence"/>
</dbReference>
<accession>A0ABQ8GUL3</accession>
<reference evidence="1 2" key="1">
    <citation type="journal article" date="2021" name="Nat. Commun.">
        <title>Genetic determinants of endophytism in the Arabidopsis root mycobiome.</title>
        <authorList>
            <person name="Mesny F."/>
            <person name="Miyauchi S."/>
            <person name="Thiergart T."/>
            <person name="Pickel B."/>
            <person name="Atanasova L."/>
            <person name="Karlsson M."/>
            <person name="Huettel B."/>
            <person name="Barry K.W."/>
            <person name="Haridas S."/>
            <person name="Chen C."/>
            <person name="Bauer D."/>
            <person name="Andreopoulos W."/>
            <person name="Pangilinan J."/>
            <person name="LaButti K."/>
            <person name="Riley R."/>
            <person name="Lipzen A."/>
            <person name="Clum A."/>
            <person name="Drula E."/>
            <person name="Henrissat B."/>
            <person name="Kohler A."/>
            <person name="Grigoriev I.V."/>
            <person name="Martin F.M."/>
            <person name="Hacquard S."/>
        </authorList>
    </citation>
    <scope>NUCLEOTIDE SEQUENCE [LARGE SCALE GENOMIC DNA]</scope>
    <source>
        <strain evidence="1 2">MPI-SDFR-AT-0080</strain>
    </source>
</reference>
<evidence type="ECO:0000313" key="2">
    <source>
        <dbReference type="Proteomes" id="UP000774617"/>
    </source>
</evidence>
<organism evidence="1 2">
    <name type="scientific">Macrophomina phaseolina</name>
    <dbReference type="NCBI Taxonomy" id="35725"/>
    <lineage>
        <taxon>Eukaryota</taxon>
        <taxon>Fungi</taxon>
        <taxon>Dikarya</taxon>
        <taxon>Ascomycota</taxon>
        <taxon>Pezizomycotina</taxon>
        <taxon>Dothideomycetes</taxon>
        <taxon>Dothideomycetes incertae sedis</taxon>
        <taxon>Botryosphaeriales</taxon>
        <taxon>Botryosphaeriaceae</taxon>
        <taxon>Macrophomina</taxon>
    </lineage>
</organism>
<sequence>CAWARQDGRPGALSTPTPNQHINTFHLPLGVLSSRGLTRLRDHHAIDLSRLLGALLLITAGAYTGSKAGFPPGSHLSAQAERQIFALLPFLSCRGEEKEAKAKIASHLRPFTPLSATGIVLPCQLRGHACGCGLFIRNFLPSMSDTAHAASRIRI</sequence>
<name>A0ABQ8GUL3_9PEZI</name>